<dbReference type="Proteomes" id="UP000184082">
    <property type="component" value="Unassembled WGS sequence"/>
</dbReference>
<sequence length="352" mass="40308">MFSNKVISLDIGSYSTKIVVGKFQNKVVYIEKAFSFETPSGTYEDGIILDTDSIKNVIDNYIKKEKVKVKNMVCTVGSTSLITRELILPFVKAKELDSMIKFEIEQQIPIEFDKYAVEYRVLKEFTEEDVKKLRVLVAVLPRDISEKYYNLVKDLKLKPVSLDIHSNAVSKLFDNEIKVNSENYSLGKTVVLIDLGHSYINVIIIEKGLLKFNRMIPLGGKDINMNIAKSYNLSLEKADIEKKEHGSIEFSNGTLSHPTVINEIFLSNIDAWIREIQRIFQYYTSRNMGNRVDQVYIYGGSSRIKGLVNYMEDRLGIPTFKLEELSAVKFSKDCSEIDIDQYLNCIAAIIRR</sequence>
<dbReference type="AlphaFoldDB" id="A0A1M6LNU1"/>
<dbReference type="RefSeq" id="WP_072965593.1">
    <property type="nucleotide sequence ID" value="NZ_FRAJ01000003.1"/>
</dbReference>
<dbReference type="InterPro" id="IPR050696">
    <property type="entry name" value="FtsA/MreB"/>
</dbReference>
<dbReference type="Pfam" id="PF11104">
    <property type="entry name" value="PilM_2"/>
    <property type="match status" value="1"/>
</dbReference>
<dbReference type="STRING" id="1121266.SAMN02745883_00284"/>
<protein>
    <submittedName>
        <fullName evidence="1">Type IV pilus assembly protein PilM</fullName>
    </submittedName>
</protein>
<dbReference type="EMBL" id="FRAJ01000003">
    <property type="protein sequence ID" value="SHJ72858.1"/>
    <property type="molecule type" value="Genomic_DNA"/>
</dbReference>
<dbReference type="Gene3D" id="3.30.1490.300">
    <property type="match status" value="1"/>
</dbReference>
<dbReference type="NCBIfam" id="TIGR01175">
    <property type="entry name" value="pilM"/>
    <property type="match status" value="1"/>
</dbReference>
<dbReference type="InterPro" id="IPR043129">
    <property type="entry name" value="ATPase_NBD"/>
</dbReference>
<dbReference type="InterPro" id="IPR005883">
    <property type="entry name" value="PilM"/>
</dbReference>
<evidence type="ECO:0000313" key="2">
    <source>
        <dbReference type="Proteomes" id="UP000184082"/>
    </source>
</evidence>
<proteinExistence type="predicted"/>
<keyword evidence="2" id="KW-1185">Reference proteome</keyword>
<dbReference type="SUPFAM" id="SSF53067">
    <property type="entry name" value="Actin-like ATPase domain"/>
    <property type="match status" value="2"/>
</dbReference>
<dbReference type="CDD" id="cd24049">
    <property type="entry name" value="ASKHA_NBD_PilM"/>
    <property type="match status" value="1"/>
</dbReference>
<dbReference type="PANTHER" id="PTHR32432:SF3">
    <property type="entry name" value="ETHANOLAMINE UTILIZATION PROTEIN EUTJ"/>
    <property type="match status" value="1"/>
</dbReference>
<accession>A0A1M6LNU1</accession>
<reference evidence="1 2" key="1">
    <citation type="submission" date="2016-11" db="EMBL/GenBank/DDBJ databases">
        <authorList>
            <person name="Jaros S."/>
            <person name="Januszkiewicz K."/>
            <person name="Wedrychowicz H."/>
        </authorList>
    </citation>
    <scope>NUCLEOTIDE SEQUENCE [LARGE SCALE GENOMIC DNA]</scope>
    <source>
        <strain evidence="1 2">DSM 14501</strain>
    </source>
</reference>
<name>A0A1M6LNU1_9FIRM</name>
<dbReference type="Gene3D" id="3.30.420.40">
    <property type="match status" value="2"/>
</dbReference>
<organism evidence="1 2">
    <name type="scientific">Caminicella sporogenes DSM 14501</name>
    <dbReference type="NCBI Taxonomy" id="1121266"/>
    <lineage>
        <taxon>Bacteria</taxon>
        <taxon>Bacillati</taxon>
        <taxon>Bacillota</taxon>
        <taxon>Clostridia</taxon>
        <taxon>Peptostreptococcales</taxon>
        <taxon>Caminicellaceae</taxon>
        <taxon>Caminicella</taxon>
    </lineage>
</organism>
<dbReference type="PANTHER" id="PTHR32432">
    <property type="entry name" value="CELL DIVISION PROTEIN FTSA-RELATED"/>
    <property type="match status" value="1"/>
</dbReference>
<gene>
    <name evidence="1" type="ORF">SAMN02745883_00284</name>
</gene>
<dbReference type="PIRSF" id="PIRSF019169">
    <property type="entry name" value="PilM"/>
    <property type="match status" value="1"/>
</dbReference>
<evidence type="ECO:0000313" key="1">
    <source>
        <dbReference type="EMBL" id="SHJ72858.1"/>
    </source>
</evidence>